<sequence>MKNKVYLIICLISTAFIISCEKINLLRPSHIPPPTEFLVSDEMPDYILPSPIPPENIEESYIEIKPEVVADGTVFGGYGRRFKYKNEWYVLATNEYQYDINTKNLTPSGKGALLKINNDGSTITKIYSLSLAGDLENTEYWKNLNSKQLVIESDKVTIPSSKAMQKTINFPKYPRRLDRANFYTTNPPPYYDFACYGNLIIYSIYRESQSLINWSDSSDEIEKANYSIPMPNDYDPSIQGVYGMETLDFSALFYIKGKLFITGQKSFADDNPNGYRSYQSSEYTDDSKDYYAVDITKDILNNDNWVKYEFPFPEKRQQFIIKYDRNKLDKIYIYGGISSHYEYKGGYWTWTKDREFTDKDGVWSTEDGINWKEENNIDISKLDNYYYNANQEKIDVVGGYEVKEDGTPLEPSYTELNGKYYRALKNTYPIPPIKEILEAADRFETNFTITEEHIKNSGSYQLQVSSVSPDKALESDWANIVPNNEITSAIAWGSGGADLFTLNNKIVRLADYDRQFKLNSQYETALNLSEKYYNLLLKSSMSDFKKYDYYFLYYKTMADMLKMIKDKGNDYFLPDRAVTHYTFDIN</sequence>
<evidence type="ECO:0000313" key="1">
    <source>
        <dbReference type="EMBL" id="PPS20657.1"/>
    </source>
</evidence>
<protein>
    <submittedName>
        <fullName evidence="1">Uncharacterized protein</fullName>
    </submittedName>
</protein>
<dbReference type="PROSITE" id="PS51257">
    <property type="entry name" value="PROKAR_LIPOPROTEIN"/>
    <property type="match status" value="1"/>
</dbReference>
<organism evidence="1 2">
    <name type="scientific">Brachyspira murdochii</name>
    <dbReference type="NCBI Taxonomy" id="84378"/>
    <lineage>
        <taxon>Bacteria</taxon>
        <taxon>Pseudomonadati</taxon>
        <taxon>Spirochaetota</taxon>
        <taxon>Spirochaetia</taxon>
        <taxon>Brachyspirales</taxon>
        <taxon>Brachyspiraceae</taxon>
        <taxon>Brachyspira</taxon>
    </lineage>
</organism>
<dbReference type="Proteomes" id="UP000238924">
    <property type="component" value="Unassembled WGS sequence"/>
</dbReference>
<keyword evidence="2" id="KW-1185">Reference proteome</keyword>
<dbReference type="EMBL" id="JJMJ01000280">
    <property type="protein sequence ID" value="PPS20657.1"/>
    <property type="molecule type" value="Genomic_DNA"/>
</dbReference>
<evidence type="ECO:0000313" key="2">
    <source>
        <dbReference type="Proteomes" id="UP000238924"/>
    </source>
</evidence>
<reference evidence="1 2" key="1">
    <citation type="submission" date="2014-04" db="EMBL/GenBank/DDBJ databases">
        <title>Whole genome sequence of 'Brachyspira hampsonii' D13-03603F2.</title>
        <authorList>
            <person name="Patterson A.H."/>
            <person name="Chaban B."/>
            <person name="Fernando C."/>
            <person name="Harding J.C."/>
            <person name="Hill J.E."/>
        </authorList>
    </citation>
    <scope>NUCLEOTIDE SEQUENCE [LARGE SCALE GENOMIC DNA]</scope>
    <source>
        <strain evidence="1 2">D13-03603F2</strain>
    </source>
</reference>
<name>A0ABX5B343_9SPIR</name>
<comment type="caution">
    <text evidence="1">The sequence shown here is derived from an EMBL/GenBank/DDBJ whole genome shotgun (WGS) entry which is preliminary data.</text>
</comment>
<accession>A0ABX5B343</accession>
<gene>
    <name evidence="1" type="ORF">DJ52_15545</name>
</gene>
<proteinExistence type="predicted"/>
<dbReference type="RefSeq" id="WP_104619329.1">
    <property type="nucleotide sequence ID" value="NZ_JJMJ01000280.1"/>
</dbReference>